<accession>A0ACB5R7K3</accession>
<dbReference type="Proteomes" id="UP001058074">
    <property type="component" value="Unassembled WGS sequence"/>
</dbReference>
<protein>
    <submittedName>
        <fullName evidence="1">Uncharacterized protein</fullName>
    </submittedName>
</protein>
<organism evidence="1 2">
    <name type="scientific">Inconstantimicrobium mannanitabidum</name>
    <dbReference type="NCBI Taxonomy" id="1604901"/>
    <lineage>
        <taxon>Bacteria</taxon>
        <taxon>Bacillati</taxon>
        <taxon>Bacillota</taxon>
        <taxon>Clostridia</taxon>
        <taxon>Eubacteriales</taxon>
        <taxon>Clostridiaceae</taxon>
        <taxon>Inconstantimicrobium</taxon>
    </lineage>
</organism>
<evidence type="ECO:0000313" key="1">
    <source>
        <dbReference type="EMBL" id="GKX65168.1"/>
    </source>
</evidence>
<gene>
    <name evidence="1" type="ORF">rsdtw13_04260</name>
</gene>
<keyword evidence="2" id="KW-1185">Reference proteome</keyword>
<sequence>MNKGKIKAIITIFMAVAVFSGCSASKSVDKQTGASAQKESTSTKDKTNSTDSTANILAATSSTDLIKTYYDEMRKKVKADTTISGIRASILKGTDGDKIFLKFDELAKKDYGLNQVEGNISNIIDRTSFTNTSDVKEMPNKIDSMERVVLGIDSLLLDMKLTKIDMCNGVKNSVIQILADKFKLELDYNETYAFIELDDVEPSKLDKYEKYLTQIIYAFCEESKLDTNELDNKYSELKNNIGKDKKSIEVLLPNKMKVTLDLENGTTPGNVKIVMSAYYNR</sequence>
<name>A0ACB5R7K3_9CLOT</name>
<reference evidence="1" key="1">
    <citation type="journal article" date="2025" name="Int. J. Syst. Evol. Microbiol.">
        <title>Inconstantimicrobium mannanitabidum sp. nov., a novel member of the family Clostridiaceae isolated from anoxic soil under the treatment of reductive soil disinfestation.</title>
        <authorList>
            <person name="Ueki A."/>
            <person name="Tonouchi A."/>
            <person name="Honma S."/>
            <person name="Kaku N."/>
            <person name="Ueki K."/>
        </authorList>
    </citation>
    <scope>NUCLEOTIDE SEQUENCE</scope>
    <source>
        <strain evidence="1">TW13</strain>
    </source>
</reference>
<comment type="caution">
    <text evidence="1">The sequence shown here is derived from an EMBL/GenBank/DDBJ whole genome shotgun (WGS) entry which is preliminary data.</text>
</comment>
<dbReference type="EMBL" id="BROD01000001">
    <property type="protein sequence ID" value="GKX65168.1"/>
    <property type="molecule type" value="Genomic_DNA"/>
</dbReference>
<evidence type="ECO:0000313" key="2">
    <source>
        <dbReference type="Proteomes" id="UP001058074"/>
    </source>
</evidence>
<proteinExistence type="predicted"/>